<keyword evidence="2" id="KW-0238">DNA-binding</keyword>
<evidence type="ECO:0000313" key="4">
    <source>
        <dbReference type="EMBL" id="KAJ7348763.1"/>
    </source>
</evidence>
<dbReference type="InterPro" id="IPR044972">
    <property type="entry name" value="Mot1"/>
</dbReference>
<dbReference type="PANTHER" id="PTHR36498:SF1">
    <property type="entry name" value="TATA-BINDING PROTEIN-ASSOCIATED FACTOR 172"/>
    <property type="match status" value="1"/>
</dbReference>
<evidence type="ECO:0000313" key="5">
    <source>
        <dbReference type="Proteomes" id="UP001163046"/>
    </source>
</evidence>
<reference evidence="4" key="1">
    <citation type="submission" date="2023-01" db="EMBL/GenBank/DDBJ databases">
        <title>Genome assembly of the deep-sea coral Lophelia pertusa.</title>
        <authorList>
            <person name="Herrera S."/>
            <person name="Cordes E."/>
        </authorList>
    </citation>
    <scope>NUCLEOTIDE SEQUENCE</scope>
    <source>
        <strain evidence="4">USNM1676648</strain>
        <tissue evidence="4">Polyp</tissue>
    </source>
</reference>
<dbReference type="AlphaFoldDB" id="A0A9W9YH80"/>
<evidence type="ECO:0000259" key="3">
    <source>
        <dbReference type="Pfam" id="PF12054"/>
    </source>
</evidence>
<keyword evidence="5" id="KW-1185">Reference proteome</keyword>
<evidence type="ECO:0000256" key="2">
    <source>
        <dbReference type="ARBA" id="ARBA00023125"/>
    </source>
</evidence>
<proteinExistence type="predicted"/>
<dbReference type="OrthoDB" id="10252227at2759"/>
<dbReference type="InterPro" id="IPR016024">
    <property type="entry name" value="ARM-type_fold"/>
</dbReference>
<accession>A0A9W9YH80</accession>
<keyword evidence="1" id="KW-0347">Helicase</keyword>
<feature type="non-terminal residue" evidence="4">
    <location>
        <position position="170"/>
    </location>
</feature>
<dbReference type="SUPFAM" id="SSF48371">
    <property type="entry name" value="ARM repeat"/>
    <property type="match status" value="1"/>
</dbReference>
<sequence>TARVLSIQRRGSEFALVKLAHHFGSSLPSKLPKLWDAIVGPLQQIKNGNLFNADKLVGLDNEAQNLVNCLQALEVLTPAVHVELLSKILELLPNLVLCLQHPYCAVRHLAARCLGVLSNVSTQETMSAVVDDVLPLMGTADIVRNRQGAIEAISCIFLNLIASLYVSLPE</sequence>
<dbReference type="GO" id="GO:0016887">
    <property type="term" value="F:ATP hydrolysis activity"/>
    <property type="evidence" value="ECO:0007669"/>
    <property type="project" value="InterPro"/>
</dbReference>
<protein>
    <submittedName>
        <fullName evidence="4">Btaf1 RNA polymerase II</fullName>
    </submittedName>
</protein>
<dbReference type="Proteomes" id="UP001163046">
    <property type="component" value="Unassembled WGS sequence"/>
</dbReference>
<feature type="domain" description="Mot1 central" evidence="3">
    <location>
        <begin position="3"/>
        <end position="36"/>
    </location>
</feature>
<dbReference type="Gene3D" id="1.25.10.10">
    <property type="entry name" value="Leucine-rich Repeat Variant"/>
    <property type="match status" value="1"/>
</dbReference>
<keyword evidence="1" id="KW-0067">ATP-binding</keyword>
<gene>
    <name evidence="4" type="primary">BTAF1_3</name>
    <name evidence="4" type="ORF">OS493_039197</name>
</gene>
<dbReference type="InterPro" id="IPR011989">
    <property type="entry name" value="ARM-like"/>
</dbReference>
<organism evidence="4 5">
    <name type="scientific">Desmophyllum pertusum</name>
    <dbReference type="NCBI Taxonomy" id="174260"/>
    <lineage>
        <taxon>Eukaryota</taxon>
        <taxon>Metazoa</taxon>
        <taxon>Cnidaria</taxon>
        <taxon>Anthozoa</taxon>
        <taxon>Hexacorallia</taxon>
        <taxon>Scleractinia</taxon>
        <taxon>Caryophylliina</taxon>
        <taxon>Caryophylliidae</taxon>
        <taxon>Desmophyllum</taxon>
    </lineage>
</organism>
<dbReference type="Pfam" id="PF12054">
    <property type="entry name" value="DUF3535"/>
    <property type="match status" value="1"/>
</dbReference>
<name>A0A9W9YH80_9CNID</name>
<dbReference type="EMBL" id="MU827465">
    <property type="protein sequence ID" value="KAJ7348763.1"/>
    <property type="molecule type" value="Genomic_DNA"/>
</dbReference>
<keyword evidence="1" id="KW-0378">Hydrolase</keyword>
<dbReference type="PANTHER" id="PTHR36498">
    <property type="entry name" value="TATA-BINDING PROTEIN-ASSOCIATED FACTOR 172"/>
    <property type="match status" value="1"/>
</dbReference>
<comment type="caution">
    <text evidence="4">The sequence shown here is derived from an EMBL/GenBank/DDBJ whole genome shotgun (WGS) entry which is preliminary data.</text>
</comment>
<dbReference type="GO" id="GO:0017025">
    <property type="term" value="F:TBP-class protein binding"/>
    <property type="evidence" value="ECO:0007669"/>
    <property type="project" value="InterPro"/>
</dbReference>
<keyword evidence="1" id="KW-0547">Nucleotide-binding</keyword>
<dbReference type="InterPro" id="IPR022707">
    <property type="entry name" value="Mot1_central_dom"/>
</dbReference>
<evidence type="ECO:0000256" key="1">
    <source>
        <dbReference type="ARBA" id="ARBA00022806"/>
    </source>
</evidence>
<dbReference type="GO" id="GO:0003677">
    <property type="term" value="F:DNA binding"/>
    <property type="evidence" value="ECO:0007669"/>
    <property type="project" value="UniProtKB-KW"/>
</dbReference>
<dbReference type="GO" id="GO:0004386">
    <property type="term" value="F:helicase activity"/>
    <property type="evidence" value="ECO:0007669"/>
    <property type="project" value="UniProtKB-KW"/>
</dbReference>